<name>A0A4P6JYI7_KTERU</name>
<evidence type="ECO:0000256" key="7">
    <source>
        <dbReference type="SAM" id="Phobius"/>
    </source>
</evidence>
<protein>
    <recommendedName>
        <fullName evidence="10">Phosphatidylglycerol--prolipoprotein diacylglyceryl transferase</fullName>
    </recommendedName>
</protein>
<feature type="transmembrane region" description="Helical" evidence="7">
    <location>
        <begin position="16"/>
        <end position="33"/>
    </location>
</feature>
<dbReference type="OrthoDB" id="871140at2"/>
<evidence type="ECO:0000256" key="3">
    <source>
        <dbReference type="ARBA" id="ARBA00022679"/>
    </source>
</evidence>
<keyword evidence="4 7" id="KW-0812">Transmembrane</keyword>
<dbReference type="AlphaFoldDB" id="A0A4P6JYI7"/>
<dbReference type="Pfam" id="PF01790">
    <property type="entry name" value="LGT"/>
    <property type="match status" value="1"/>
</dbReference>
<proteinExistence type="inferred from homology"/>
<accession>A0A4P6JYI7</accession>
<evidence type="ECO:0000256" key="2">
    <source>
        <dbReference type="ARBA" id="ARBA00022475"/>
    </source>
</evidence>
<keyword evidence="2" id="KW-1003">Cell membrane</keyword>
<dbReference type="GO" id="GO:0008961">
    <property type="term" value="F:phosphatidylglycerol-prolipoprotein diacylglyceryl transferase activity"/>
    <property type="evidence" value="ECO:0007669"/>
    <property type="project" value="InterPro"/>
</dbReference>
<evidence type="ECO:0000256" key="6">
    <source>
        <dbReference type="ARBA" id="ARBA00023136"/>
    </source>
</evidence>
<dbReference type="GO" id="GO:0042158">
    <property type="term" value="P:lipoprotein biosynthetic process"/>
    <property type="evidence" value="ECO:0007669"/>
    <property type="project" value="InterPro"/>
</dbReference>
<keyword evidence="6 7" id="KW-0472">Membrane</keyword>
<organism evidence="8 9">
    <name type="scientific">Ktedonosporobacter rubrisoli</name>
    <dbReference type="NCBI Taxonomy" id="2509675"/>
    <lineage>
        <taxon>Bacteria</taxon>
        <taxon>Bacillati</taxon>
        <taxon>Chloroflexota</taxon>
        <taxon>Ktedonobacteria</taxon>
        <taxon>Ktedonobacterales</taxon>
        <taxon>Ktedonosporobacteraceae</taxon>
        <taxon>Ktedonosporobacter</taxon>
    </lineage>
</organism>
<gene>
    <name evidence="8" type="ORF">EPA93_32865</name>
</gene>
<dbReference type="InterPro" id="IPR001640">
    <property type="entry name" value="Lgt"/>
</dbReference>
<feature type="transmembrane region" description="Helical" evidence="7">
    <location>
        <begin position="248"/>
        <end position="272"/>
    </location>
</feature>
<keyword evidence="5 7" id="KW-1133">Transmembrane helix</keyword>
<dbReference type="PANTHER" id="PTHR30589">
    <property type="entry name" value="PROLIPOPROTEIN DIACYLGLYCERYL TRANSFERASE"/>
    <property type="match status" value="1"/>
</dbReference>
<sequence length="292" mass="32753">MISISVGSNIYLKDEYIAACLANTYALIVYYAFAVEGDSLMYPWLHLGNFTISTYSLLFLCAYIIGGAITYFEAKRQRRATEAILRVALGALVGGLLGAKLSMLIFLGPATFIKDLPYLWFSGQAWTGAFFGGYLGVILVKRFNHINYSTGDIFALALPLAQAIGRLGNLLGGDPFGLPSTLPWALMQHGVRRQPSALYELVLDLILFAIILRLRDKMPRPGDLFKLYVVGYCSFRFLVDFTRADPHVFLGFTLVQVLYAITILWFSSSLWLSWRESREARRVSENQAREIV</sequence>
<feature type="transmembrane region" description="Helical" evidence="7">
    <location>
        <begin position="53"/>
        <end position="72"/>
    </location>
</feature>
<feature type="transmembrane region" description="Helical" evidence="7">
    <location>
        <begin position="84"/>
        <end position="106"/>
    </location>
</feature>
<dbReference type="EMBL" id="CP035758">
    <property type="protein sequence ID" value="QBD80510.1"/>
    <property type="molecule type" value="Genomic_DNA"/>
</dbReference>
<keyword evidence="3" id="KW-0808">Transferase</keyword>
<dbReference type="Proteomes" id="UP000290365">
    <property type="component" value="Chromosome"/>
</dbReference>
<comment type="similarity">
    <text evidence="1">Belongs to the Lgt family.</text>
</comment>
<evidence type="ECO:0000256" key="4">
    <source>
        <dbReference type="ARBA" id="ARBA00022692"/>
    </source>
</evidence>
<evidence type="ECO:0008006" key="10">
    <source>
        <dbReference type="Google" id="ProtNLM"/>
    </source>
</evidence>
<dbReference type="KEGG" id="kbs:EPA93_32865"/>
<evidence type="ECO:0000256" key="5">
    <source>
        <dbReference type="ARBA" id="ARBA00022989"/>
    </source>
</evidence>
<evidence type="ECO:0000313" key="8">
    <source>
        <dbReference type="EMBL" id="QBD80510.1"/>
    </source>
</evidence>
<evidence type="ECO:0000313" key="9">
    <source>
        <dbReference type="Proteomes" id="UP000290365"/>
    </source>
</evidence>
<dbReference type="GO" id="GO:0005886">
    <property type="term" value="C:plasma membrane"/>
    <property type="evidence" value="ECO:0007669"/>
    <property type="project" value="InterPro"/>
</dbReference>
<feature type="transmembrane region" description="Helical" evidence="7">
    <location>
        <begin position="197"/>
        <end position="214"/>
    </location>
</feature>
<reference evidence="8 9" key="1">
    <citation type="submission" date="2019-01" db="EMBL/GenBank/DDBJ databases">
        <title>Ktedonosporobacter rubrisoli SCAWS-G2.</title>
        <authorList>
            <person name="Huang Y."/>
            <person name="Yan B."/>
        </authorList>
    </citation>
    <scope>NUCLEOTIDE SEQUENCE [LARGE SCALE GENOMIC DNA]</scope>
    <source>
        <strain evidence="8 9">SCAWS-G2</strain>
    </source>
</reference>
<evidence type="ECO:0000256" key="1">
    <source>
        <dbReference type="ARBA" id="ARBA00007150"/>
    </source>
</evidence>
<feature type="transmembrane region" description="Helical" evidence="7">
    <location>
        <begin position="118"/>
        <end position="140"/>
    </location>
</feature>
<keyword evidence="9" id="KW-1185">Reference proteome</keyword>
<dbReference type="PANTHER" id="PTHR30589:SF0">
    <property type="entry name" value="PHOSPHATIDYLGLYCEROL--PROLIPOPROTEIN DIACYLGLYCERYL TRANSFERASE"/>
    <property type="match status" value="1"/>
</dbReference>